<feature type="domain" description="G-protein coupled receptors family 1 profile" evidence="9">
    <location>
        <begin position="57"/>
        <end position="329"/>
    </location>
</feature>
<dbReference type="InterPro" id="IPR019427">
    <property type="entry name" value="7TM_GPCR_serpentine_rcpt_Srw"/>
</dbReference>
<keyword evidence="4" id="KW-0297">G-protein coupled receptor</keyword>
<feature type="transmembrane region" description="Helical" evidence="8">
    <location>
        <begin position="306"/>
        <end position="330"/>
    </location>
</feature>
<keyword evidence="7" id="KW-0807">Transducer</keyword>
<keyword evidence="3 8" id="KW-1133">Transmembrane helix</keyword>
<dbReference type="Pfam" id="PF10324">
    <property type="entry name" value="7TM_GPCR_Srw"/>
    <property type="match status" value="1"/>
</dbReference>
<dbReference type="RefSeq" id="XP_035826913.1">
    <property type="nucleotide sequence ID" value="XM_035971020.1"/>
</dbReference>
<name>A0ABM1VWX1_APLCA</name>
<gene>
    <name evidence="11" type="primary">LOC101855309</name>
</gene>
<evidence type="ECO:0000256" key="8">
    <source>
        <dbReference type="SAM" id="Phobius"/>
    </source>
</evidence>
<dbReference type="PROSITE" id="PS50262">
    <property type="entry name" value="G_PROTEIN_RECEP_F1_2"/>
    <property type="match status" value="1"/>
</dbReference>
<evidence type="ECO:0000256" key="7">
    <source>
        <dbReference type="ARBA" id="ARBA00023224"/>
    </source>
</evidence>
<dbReference type="PANTHER" id="PTHR24243">
    <property type="entry name" value="G-PROTEIN COUPLED RECEPTOR"/>
    <property type="match status" value="1"/>
</dbReference>
<protein>
    <submittedName>
        <fullName evidence="11">Thyrotropin-releasing hormone receptor</fullName>
    </submittedName>
</protein>
<keyword evidence="6 11" id="KW-0675">Receptor</keyword>
<dbReference type="InterPro" id="IPR000276">
    <property type="entry name" value="GPCR_Rhodpsn"/>
</dbReference>
<dbReference type="SUPFAM" id="SSF81321">
    <property type="entry name" value="Family A G protein-coupled receptor-like"/>
    <property type="match status" value="1"/>
</dbReference>
<evidence type="ECO:0000256" key="1">
    <source>
        <dbReference type="ARBA" id="ARBA00004141"/>
    </source>
</evidence>
<dbReference type="PRINTS" id="PR00237">
    <property type="entry name" value="GPCRRHODOPSN"/>
</dbReference>
<feature type="transmembrane region" description="Helical" evidence="8">
    <location>
        <begin position="37"/>
        <end position="62"/>
    </location>
</feature>
<evidence type="ECO:0000256" key="3">
    <source>
        <dbReference type="ARBA" id="ARBA00022989"/>
    </source>
</evidence>
<reference evidence="11" key="1">
    <citation type="submission" date="2025-08" db="UniProtKB">
        <authorList>
            <consortium name="RefSeq"/>
        </authorList>
    </citation>
    <scope>IDENTIFICATION</scope>
</reference>
<accession>A0ABM1VWX1</accession>
<evidence type="ECO:0000313" key="10">
    <source>
        <dbReference type="Proteomes" id="UP000694888"/>
    </source>
</evidence>
<evidence type="ECO:0000256" key="2">
    <source>
        <dbReference type="ARBA" id="ARBA00022692"/>
    </source>
</evidence>
<dbReference type="GeneID" id="101855309"/>
<evidence type="ECO:0000313" key="11">
    <source>
        <dbReference type="RefSeq" id="XP_035826913.1"/>
    </source>
</evidence>
<dbReference type="Gene3D" id="1.20.1070.10">
    <property type="entry name" value="Rhodopsin 7-helix transmembrane proteins"/>
    <property type="match status" value="1"/>
</dbReference>
<keyword evidence="10" id="KW-1185">Reference proteome</keyword>
<evidence type="ECO:0000259" key="9">
    <source>
        <dbReference type="PROSITE" id="PS50262"/>
    </source>
</evidence>
<evidence type="ECO:0000256" key="5">
    <source>
        <dbReference type="ARBA" id="ARBA00023136"/>
    </source>
</evidence>
<evidence type="ECO:0000256" key="4">
    <source>
        <dbReference type="ARBA" id="ARBA00023040"/>
    </source>
</evidence>
<sequence length="350" mass="39320">MSVETSSNHNSTSLGLDIATFPLQGRKGLISNADRDIYFALNFVVICGAISVFGVTANVINIVNFWRQGFADSVNLSLVGLSLSDLGCLLTLIYNNSLMSPWLAFSDVSPFFPFEVQYLTGGWPHVWFTRVTSWITAYIALERCLCIALPLKVKQLLTPFRSRVIILSIFLLTAASIAPVYYTTRLAWRFSEKRNKSLLGLAFTSDREEIDDVILAINNVFSPVASFFTVIGCTVILVVKLNSKAKWRESAVSSMEAVKSGRDNRVVKMVVTISVIFIVSYTPTTVIFLTVIMVPELSITGRYQNLFNVLFSFSFIFEAINSSINIFVYIRMSSKYRQTFNMMCWCRSSQ</sequence>
<keyword evidence="5 8" id="KW-0472">Membrane</keyword>
<dbReference type="PANTHER" id="PTHR24243:SF230">
    <property type="entry name" value="G-PROTEIN COUPLED RECEPTORS FAMILY 1 PROFILE DOMAIN-CONTAINING PROTEIN"/>
    <property type="match status" value="1"/>
</dbReference>
<feature type="transmembrane region" description="Helical" evidence="8">
    <location>
        <begin position="220"/>
        <end position="239"/>
    </location>
</feature>
<keyword evidence="2 8" id="KW-0812">Transmembrane</keyword>
<comment type="subcellular location">
    <subcellularLocation>
        <location evidence="1">Membrane</location>
        <topology evidence="1">Multi-pass membrane protein</topology>
    </subcellularLocation>
</comment>
<proteinExistence type="predicted"/>
<feature type="transmembrane region" description="Helical" evidence="8">
    <location>
        <begin position="131"/>
        <end position="151"/>
    </location>
</feature>
<dbReference type="InterPro" id="IPR017452">
    <property type="entry name" value="GPCR_Rhodpsn_7TM"/>
</dbReference>
<feature type="transmembrane region" description="Helical" evidence="8">
    <location>
        <begin position="269"/>
        <end position="294"/>
    </location>
</feature>
<organism evidence="10 11">
    <name type="scientific">Aplysia californica</name>
    <name type="common">California sea hare</name>
    <dbReference type="NCBI Taxonomy" id="6500"/>
    <lineage>
        <taxon>Eukaryota</taxon>
        <taxon>Metazoa</taxon>
        <taxon>Spiralia</taxon>
        <taxon>Lophotrochozoa</taxon>
        <taxon>Mollusca</taxon>
        <taxon>Gastropoda</taxon>
        <taxon>Heterobranchia</taxon>
        <taxon>Euthyneura</taxon>
        <taxon>Tectipleura</taxon>
        <taxon>Aplysiida</taxon>
        <taxon>Aplysioidea</taxon>
        <taxon>Aplysiidae</taxon>
        <taxon>Aplysia</taxon>
    </lineage>
</organism>
<feature type="transmembrane region" description="Helical" evidence="8">
    <location>
        <begin position="163"/>
        <end position="182"/>
    </location>
</feature>
<evidence type="ECO:0000256" key="6">
    <source>
        <dbReference type="ARBA" id="ARBA00023170"/>
    </source>
</evidence>
<dbReference type="Proteomes" id="UP000694888">
    <property type="component" value="Unplaced"/>
</dbReference>
<feature type="transmembrane region" description="Helical" evidence="8">
    <location>
        <begin position="74"/>
        <end position="94"/>
    </location>
</feature>